<dbReference type="SUPFAM" id="SSF53474">
    <property type="entry name" value="alpha/beta-Hydrolases"/>
    <property type="match status" value="1"/>
</dbReference>
<dbReference type="InterPro" id="IPR000073">
    <property type="entry name" value="AB_hydrolase_1"/>
</dbReference>
<evidence type="ECO:0000313" key="3">
    <source>
        <dbReference type="EMBL" id="GGY11976.1"/>
    </source>
</evidence>
<dbReference type="EMBL" id="BMYX01000006">
    <property type="protein sequence ID" value="GGY11976.1"/>
    <property type="molecule type" value="Genomic_DNA"/>
</dbReference>
<evidence type="ECO:0000313" key="4">
    <source>
        <dbReference type="Proteomes" id="UP000645257"/>
    </source>
</evidence>
<feature type="chain" id="PRO_5038070313" evidence="1">
    <location>
        <begin position="26"/>
        <end position="309"/>
    </location>
</feature>
<accession>A0A918P0I9</accession>
<dbReference type="Gene3D" id="3.40.50.1820">
    <property type="entry name" value="alpha/beta hydrolase"/>
    <property type="match status" value="1"/>
</dbReference>
<protein>
    <submittedName>
        <fullName evidence="3">Lipase</fullName>
    </submittedName>
</protein>
<sequence>MKRIIPLLSILLALCTVFLSPPSLAGDYTRTRYPIVLVHGLFGFDTALGLDYFYGIPAELREGGARVFVAQVSATNSNEVRGEQLLAEVERILAMTGADKVNLIGHSQGAPTVRYVAAVRPDIVASATSVGGVNGGSRVADLLRAAAPPGSPAEALAARLAGTLAKLISLVSGNPSLPQVPTAALNSLTTAGMERFNRRFPEGLPASRCGEGAHETGGVRYYSWSGTSGLTNVLDITDPGIGILSLVHGEANDGLVSRCSSHLGQVIRSNYAMNHLDEVNQMVGLVNLFEISPVTLFRQHANRLKEAGL</sequence>
<comment type="caution">
    <text evidence="3">The sequence shown here is derived from an EMBL/GenBank/DDBJ whole genome shotgun (WGS) entry which is preliminary data.</text>
</comment>
<gene>
    <name evidence="3" type="primary">lipA</name>
    <name evidence="3" type="ORF">GCM10011289_13710</name>
</gene>
<keyword evidence="1" id="KW-0732">Signal</keyword>
<dbReference type="Proteomes" id="UP000645257">
    <property type="component" value="Unassembled WGS sequence"/>
</dbReference>
<reference evidence="3" key="2">
    <citation type="submission" date="2020-09" db="EMBL/GenBank/DDBJ databases">
        <authorList>
            <person name="Sun Q."/>
            <person name="Kim S."/>
        </authorList>
    </citation>
    <scope>NUCLEOTIDE SEQUENCE</scope>
    <source>
        <strain evidence="3">KCTC 32182</strain>
    </source>
</reference>
<dbReference type="InterPro" id="IPR029058">
    <property type="entry name" value="AB_hydrolase_fold"/>
</dbReference>
<dbReference type="Pfam" id="PF00561">
    <property type="entry name" value="Abhydrolase_1"/>
    <property type="match status" value="1"/>
</dbReference>
<organism evidence="3 4">
    <name type="scientific">Paludibacterium paludis</name>
    <dbReference type="NCBI Taxonomy" id="1225769"/>
    <lineage>
        <taxon>Bacteria</taxon>
        <taxon>Pseudomonadati</taxon>
        <taxon>Pseudomonadota</taxon>
        <taxon>Betaproteobacteria</taxon>
        <taxon>Neisseriales</taxon>
        <taxon>Chromobacteriaceae</taxon>
        <taxon>Paludibacterium</taxon>
    </lineage>
</organism>
<proteinExistence type="predicted"/>
<keyword evidence="4" id="KW-1185">Reference proteome</keyword>
<feature type="domain" description="AB hydrolase-1" evidence="2">
    <location>
        <begin position="33"/>
        <end position="229"/>
    </location>
</feature>
<name>A0A918P0I9_9NEIS</name>
<evidence type="ECO:0000259" key="2">
    <source>
        <dbReference type="Pfam" id="PF00561"/>
    </source>
</evidence>
<feature type="signal peptide" evidence="1">
    <location>
        <begin position="1"/>
        <end position="25"/>
    </location>
</feature>
<reference evidence="3" key="1">
    <citation type="journal article" date="2014" name="Int. J. Syst. Evol. Microbiol.">
        <title>Complete genome sequence of Corynebacterium casei LMG S-19264T (=DSM 44701T), isolated from a smear-ripened cheese.</title>
        <authorList>
            <consortium name="US DOE Joint Genome Institute (JGI-PGF)"/>
            <person name="Walter F."/>
            <person name="Albersmeier A."/>
            <person name="Kalinowski J."/>
            <person name="Ruckert C."/>
        </authorList>
    </citation>
    <scope>NUCLEOTIDE SEQUENCE</scope>
    <source>
        <strain evidence="3">KCTC 32182</strain>
    </source>
</reference>
<evidence type="ECO:0000256" key="1">
    <source>
        <dbReference type="SAM" id="SignalP"/>
    </source>
</evidence>
<dbReference type="AlphaFoldDB" id="A0A918P0I9"/>
<dbReference type="RefSeq" id="WP_189532622.1">
    <property type="nucleotide sequence ID" value="NZ_BMYX01000006.1"/>
</dbReference>